<proteinExistence type="predicted"/>
<protein>
    <submittedName>
        <fullName evidence="1">Uncharacterized protein</fullName>
    </submittedName>
</protein>
<name>A0A0F9PU80_9ZZZZ</name>
<dbReference type="AlphaFoldDB" id="A0A0F9PU80"/>
<evidence type="ECO:0000313" key="1">
    <source>
        <dbReference type="EMBL" id="KKN35215.1"/>
    </source>
</evidence>
<gene>
    <name evidence="1" type="ORF">LCGC14_0785870</name>
</gene>
<dbReference type="EMBL" id="LAZR01002054">
    <property type="protein sequence ID" value="KKN35215.1"/>
    <property type="molecule type" value="Genomic_DNA"/>
</dbReference>
<sequence length="76" mass="8506">MSDKTEMFRVTASFCADSLIVEYPSLAGPYISSALGDELEAQLEDSDAVTFTIRRVWMTAEEMAELTDSPEFEGFR</sequence>
<organism evidence="1">
    <name type="scientific">marine sediment metagenome</name>
    <dbReference type="NCBI Taxonomy" id="412755"/>
    <lineage>
        <taxon>unclassified sequences</taxon>
        <taxon>metagenomes</taxon>
        <taxon>ecological metagenomes</taxon>
    </lineage>
</organism>
<comment type="caution">
    <text evidence="1">The sequence shown here is derived from an EMBL/GenBank/DDBJ whole genome shotgun (WGS) entry which is preliminary data.</text>
</comment>
<reference evidence="1" key="1">
    <citation type="journal article" date="2015" name="Nature">
        <title>Complex archaea that bridge the gap between prokaryotes and eukaryotes.</title>
        <authorList>
            <person name="Spang A."/>
            <person name="Saw J.H."/>
            <person name="Jorgensen S.L."/>
            <person name="Zaremba-Niedzwiedzka K."/>
            <person name="Martijn J."/>
            <person name="Lind A.E."/>
            <person name="van Eijk R."/>
            <person name="Schleper C."/>
            <person name="Guy L."/>
            <person name="Ettema T.J."/>
        </authorList>
    </citation>
    <scope>NUCLEOTIDE SEQUENCE</scope>
</reference>
<accession>A0A0F9PU80</accession>